<dbReference type="Pfam" id="PF07666">
    <property type="entry name" value="MpPF26"/>
    <property type="match status" value="1"/>
</dbReference>
<protein>
    <recommendedName>
        <fullName evidence="4">Interferon-induced transmembrane protein</fullName>
    </recommendedName>
</protein>
<organism evidence="2 3">
    <name type="scientific">Balneicella halophila</name>
    <dbReference type="NCBI Taxonomy" id="1537566"/>
    <lineage>
        <taxon>Bacteria</taxon>
        <taxon>Pseudomonadati</taxon>
        <taxon>Bacteroidota</taxon>
        <taxon>Bacteroidia</taxon>
        <taxon>Bacteroidales</taxon>
        <taxon>Balneicellaceae</taxon>
        <taxon>Balneicella</taxon>
    </lineage>
</organism>
<keyword evidence="1" id="KW-0472">Membrane</keyword>
<evidence type="ECO:0000313" key="2">
    <source>
        <dbReference type="EMBL" id="PVX51810.1"/>
    </source>
</evidence>
<dbReference type="AlphaFoldDB" id="A0A7L4UPX9"/>
<dbReference type="RefSeq" id="WP_116495387.1">
    <property type="nucleotide sequence ID" value="NZ_QENZ01000003.1"/>
</dbReference>
<name>A0A7L4UPX9_BALHA</name>
<feature type="transmembrane region" description="Helical" evidence="1">
    <location>
        <begin position="33"/>
        <end position="61"/>
    </location>
</feature>
<dbReference type="OrthoDB" id="1099888at2"/>
<keyword evidence="1" id="KW-0812">Transmembrane</keyword>
<comment type="caution">
    <text evidence="2">The sequence shown here is derived from an EMBL/GenBank/DDBJ whole genome shotgun (WGS) entry which is preliminary data.</text>
</comment>
<reference evidence="2 3" key="1">
    <citation type="submission" date="2018-05" db="EMBL/GenBank/DDBJ databases">
        <title>Genomic Encyclopedia of Type Strains, Phase IV (KMG-IV): sequencing the most valuable type-strain genomes for metagenomic binning, comparative biology and taxonomic classification.</title>
        <authorList>
            <person name="Goeker M."/>
        </authorList>
    </citation>
    <scope>NUCLEOTIDE SEQUENCE [LARGE SCALE GENOMIC DNA]</scope>
    <source>
        <strain evidence="2 3">DSM 28579</strain>
    </source>
</reference>
<gene>
    <name evidence="2" type="ORF">C7377_0096</name>
</gene>
<proteinExistence type="predicted"/>
<evidence type="ECO:0000256" key="1">
    <source>
        <dbReference type="SAM" id="Phobius"/>
    </source>
</evidence>
<dbReference type="InterPro" id="IPR011655">
    <property type="entry name" value="MpPF26"/>
</dbReference>
<dbReference type="Proteomes" id="UP000251835">
    <property type="component" value="Unassembled WGS sequence"/>
</dbReference>
<evidence type="ECO:0008006" key="4">
    <source>
        <dbReference type="Google" id="ProtNLM"/>
    </source>
</evidence>
<keyword evidence="3" id="KW-1185">Reference proteome</keyword>
<dbReference type="EMBL" id="QENZ01000003">
    <property type="protein sequence ID" value="PVX51810.1"/>
    <property type="molecule type" value="Genomic_DNA"/>
</dbReference>
<sequence>MEEKKFFEERVEPAMQEQRVEPPFQEKLPNSELVLTMGILSIVLSCCCGPFALIPGIIGLIKGNKGVAMYNANPTGYTRSSYTNLNAGRIASIVGLVLIALSIIYTIYSVSTVGWDAYMEQYQQALEQYQ</sequence>
<evidence type="ECO:0000313" key="3">
    <source>
        <dbReference type="Proteomes" id="UP000251835"/>
    </source>
</evidence>
<keyword evidence="1" id="KW-1133">Transmembrane helix</keyword>
<accession>A0A7L4UPX9</accession>
<dbReference type="NCBIfam" id="NF040945">
    <property type="entry name" value="CCC_membrane"/>
    <property type="match status" value="1"/>
</dbReference>
<feature type="transmembrane region" description="Helical" evidence="1">
    <location>
        <begin position="87"/>
        <end position="108"/>
    </location>
</feature>